<keyword evidence="7" id="KW-0285">Flavoprotein</keyword>
<keyword evidence="12" id="KW-0411">Iron-sulfur</keyword>
<evidence type="ECO:0000256" key="10">
    <source>
        <dbReference type="ARBA" id="ARBA00023002"/>
    </source>
</evidence>
<comment type="caution">
    <text evidence="18">The sequence shown here is derived from an EMBL/GenBank/DDBJ whole genome shotgun (WGS) entry which is preliminary data.</text>
</comment>
<dbReference type="AlphaFoldDB" id="A0A4U1J2W9"/>
<sequence>MTSGLGGTYDGKAGGFPDADEPLVDDDRQTLVIIGNGMVSYRLCQKLVENGVNQSIRIVVFGEERFPAYDRVHLTDIFGGRDGESLILAEEDWYESHGIDLYLDDPIVYVDREHSFVESYSGRRVPYNRLVFATGSEPFVPPIEGMHIKAEDGSKRLRRGVFVYRTFDDVYNIEAHVEGSLRVAVIGGGLLGLEAAKAIYDLGRRLHPIEVQVIEVAPGLMPRQLDAQGAVVLKEKIEELGVKIQVGKKIKSVLSTKEHLAAKKKAEQEAERQAKRQARKTLMSLTPGELAPGNAGPYRFAPPVDDDPLEEADEPKEVADEPEDEGLEDETERLVMEFEDGKILAVDMIIVSTGIRPRGDIAKAAGITCAANGGILVDDRLQTSDEQIFAIGECASHGGITYGLVAPGYQMVTVLVANLLGENAEFKGADQSAKLKLLGVTVAALGEYDGDTKPLSSALRYTTGGVYRKLVTRQGKLIGAVTVGDWENLDRIRDALTSPVPMSFFDMRRFRSTGNLFAKEESKKVTEWADEAVVCGCMRVTRGALSLAIVEGCGSVEALCSKTGAGTVCGSCKPLIAELLGVDENGALPVAVPAASVRMGERPALRKDRAPTSRRTMTPAPVSQRRPTFPGAVPRSSTVMNIVMPGSPPSSGGRVRRKTLPLMEIAPGLADFGAEAAAAFAPEPTFRETSDGSAPSSRRMPSSRPPASRPSAGLKPRPSSRPPTPSAYAEGLEAAIRALAPPALPEDEAEVGLSSDRAPALLSEEPARAVEDLQITPLPPLPAFFEDPAINDGVEEDDAEDEYAEEAEAAFRSLDEGVYDYGYVQARRSWVPPKRVGMLPPAEQQKAAAGTSVVSRGKESVPPEPGIRPLLVASIGAFLLSAVAVASRPIPVPTTIAGRLGPARMLTDDTFKQVSGYVLLGLCVVSLVLSLRKRWRKFTWLDVPMFRAIHGVIGASTIFALVVHTGLRLGHHLNLVLSIDFLAVCVLGAIAGVVTSISNRWGAVKARDRRLLSSRAHLIVFWPLPVLVALHVVQVYYY</sequence>
<feature type="transmembrane region" description="Helical" evidence="14">
    <location>
        <begin position="1018"/>
        <end position="1037"/>
    </location>
</feature>
<protein>
    <recommendedName>
        <fullName evidence="20">NAD(P)/FAD-dependent oxidoreductase</fullName>
    </recommendedName>
</protein>
<dbReference type="RefSeq" id="WP_136932682.1">
    <property type="nucleotide sequence ID" value="NZ_SSMQ01000039.1"/>
</dbReference>
<keyword evidence="14" id="KW-0812">Transmembrane</keyword>
<feature type="domain" description="FAD/NAD(P)-binding" evidence="16">
    <location>
        <begin position="329"/>
        <end position="397"/>
    </location>
</feature>
<evidence type="ECO:0000256" key="8">
    <source>
        <dbReference type="ARBA" id="ARBA00022723"/>
    </source>
</evidence>
<dbReference type="Gene3D" id="1.10.10.1100">
    <property type="entry name" value="BFD-like [2Fe-2S]-binding domain"/>
    <property type="match status" value="1"/>
</dbReference>
<evidence type="ECO:0000256" key="11">
    <source>
        <dbReference type="ARBA" id="ARBA00023004"/>
    </source>
</evidence>
<dbReference type="Pfam" id="PF07992">
    <property type="entry name" value="Pyr_redox_2"/>
    <property type="match status" value="2"/>
</dbReference>
<evidence type="ECO:0000256" key="7">
    <source>
        <dbReference type="ARBA" id="ARBA00022630"/>
    </source>
</evidence>
<comment type="cofactor">
    <cofactor evidence="2">
        <name>[4Fe-4S] cluster</name>
        <dbReference type="ChEBI" id="CHEBI:49883"/>
    </cofactor>
</comment>
<evidence type="ECO:0000259" key="16">
    <source>
        <dbReference type="Pfam" id="PF07992"/>
    </source>
</evidence>
<evidence type="ECO:0000259" key="17">
    <source>
        <dbReference type="Pfam" id="PF18267"/>
    </source>
</evidence>
<comment type="cofactor">
    <cofactor evidence="1">
        <name>siroheme</name>
        <dbReference type="ChEBI" id="CHEBI:60052"/>
    </cofactor>
</comment>
<organism evidence="18 19">
    <name type="scientific">Polyangium fumosum</name>
    <dbReference type="NCBI Taxonomy" id="889272"/>
    <lineage>
        <taxon>Bacteria</taxon>
        <taxon>Pseudomonadati</taxon>
        <taxon>Myxococcota</taxon>
        <taxon>Polyangia</taxon>
        <taxon>Polyangiales</taxon>
        <taxon>Polyangiaceae</taxon>
        <taxon>Polyangium</taxon>
    </lineage>
</organism>
<comment type="pathway">
    <text evidence="4">Nitrogen metabolism; nitrate reduction (assimilation).</text>
</comment>
<evidence type="ECO:0008006" key="20">
    <source>
        <dbReference type="Google" id="ProtNLM"/>
    </source>
</evidence>
<dbReference type="InterPro" id="IPR036188">
    <property type="entry name" value="FAD/NAD-bd_sf"/>
</dbReference>
<evidence type="ECO:0000313" key="18">
    <source>
        <dbReference type="EMBL" id="TKD01484.1"/>
    </source>
</evidence>
<feature type="transmembrane region" description="Helical" evidence="14">
    <location>
        <begin position="975"/>
        <end position="997"/>
    </location>
</feature>
<feature type="transmembrane region" description="Helical" evidence="14">
    <location>
        <begin position="914"/>
        <end position="931"/>
    </location>
</feature>
<comment type="cofactor">
    <cofactor evidence="3">
        <name>FAD</name>
        <dbReference type="ChEBI" id="CHEBI:57692"/>
    </cofactor>
</comment>
<dbReference type="GO" id="GO:0016491">
    <property type="term" value="F:oxidoreductase activity"/>
    <property type="evidence" value="ECO:0007669"/>
    <property type="project" value="UniProtKB-KW"/>
</dbReference>
<proteinExistence type="inferred from homology"/>
<gene>
    <name evidence="18" type="ORF">E8A74_30765</name>
</gene>
<dbReference type="Proteomes" id="UP000309215">
    <property type="component" value="Unassembled WGS sequence"/>
</dbReference>
<evidence type="ECO:0000256" key="14">
    <source>
        <dbReference type="SAM" id="Phobius"/>
    </source>
</evidence>
<reference evidence="18 19" key="1">
    <citation type="submission" date="2019-04" db="EMBL/GenBank/DDBJ databases">
        <authorList>
            <person name="Li Y."/>
            <person name="Wang J."/>
        </authorList>
    </citation>
    <scope>NUCLEOTIDE SEQUENCE [LARGE SCALE GENOMIC DNA]</scope>
    <source>
        <strain evidence="18 19">DSM 14668</strain>
    </source>
</reference>
<feature type="region of interest" description="Disordered" evidence="13">
    <location>
        <begin position="1"/>
        <end position="22"/>
    </location>
</feature>
<keyword evidence="9" id="KW-0274">FAD</keyword>
<evidence type="ECO:0000256" key="6">
    <source>
        <dbReference type="ARBA" id="ARBA00022617"/>
    </source>
</evidence>
<dbReference type="GO" id="GO:0046872">
    <property type="term" value="F:metal ion binding"/>
    <property type="evidence" value="ECO:0007669"/>
    <property type="project" value="UniProtKB-KW"/>
</dbReference>
<evidence type="ECO:0000256" key="2">
    <source>
        <dbReference type="ARBA" id="ARBA00001966"/>
    </source>
</evidence>
<dbReference type="InterPro" id="IPR016156">
    <property type="entry name" value="FAD/NAD-linked_Rdtase_dimer_sf"/>
</dbReference>
<dbReference type="GO" id="GO:0051536">
    <property type="term" value="F:iron-sulfur cluster binding"/>
    <property type="evidence" value="ECO:0007669"/>
    <property type="project" value="UniProtKB-KW"/>
</dbReference>
<dbReference type="InterPro" id="IPR052034">
    <property type="entry name" value="NasD-like"/>
</dbReference>
<dbReference type="PANTHER" id="PTHR43809:SF1">
    <property type="entry name" value="NITRITE REDUCTASE (NADH) LARGE SUBUNIT"/>
    <property type="match status" value="1"/>
</dbReference>
<feature type="region of interest" description="Disordered" evidence="13">
    <location>
        <begin position="601"/>
        <end position="656"/>
    </location>
</feature>
<keyword evidence="11" id="KW-0408">Iron</keyword>
<feature type="compositionally biased region" description="Basic and acidic residues" evidence="13">
    <location>
        <begin position="601"/>
        <end position="611"/>
    </location>
</feature>
<name>A0A4U1J2W9_9BACT</name>
<feature type="region of interest" description="Disordered" evidence="13">
    <location>
        <begin position="264"/>
        <end position="329"/>
    </location>
</feature>
<dbReference type="Pfam" id="PF18267">
    <property type="entry name" value="Rubredoxin_C"/>
    <property type="match status" value="1"/>
</dbReference>
<keyword evidence="14" id="KW-1133">Transmembrane helix</keyword>
<dbReference type="Gene3D" id="3.50.50.60">
    <property type="entry name" value="FAD/NAD(P)-binding domain"/>
    <property type="match status" value="3"/>
</dbReference>
<keyword evidence="19" id="KW-1185">Reference proteome</keyword>
<evidence type="ECO:0000256" key="9">
    <source>
        <dbReference type="ARBA" id="ARBA00022827"/>
    </source>
</evidence>
<evidence type="ECO:0000256" key="12">
    <source>
        <dbReference type="ARBA" id="ARBA00023014"/>
    </source>
</evidence>
<evidence type="ECO:0000256" key="5">
    <source>
        <dbReference type="ARBA" id="ARBA00010429"/>
    </source>
</evidence>
<dbReference type="Gene3D" id="3.30.390.30">
    <property type="match status" value="1"/>
</dbReference>
<dbReference type="SUPFAM" id="SSF51905">
    <property type="entry name" value="FAD/NAD(P)-binding domain"/>
    <property type="match status" value="2"/>
</dbReference>
<keyword evidence="8" id="KW-0479">Metal-binding</keyword>
<comment type="similarity">
    <text evidence="5">Belongs to the nitrite and sulfite reductase 4Fe-4S domain family.</text>
</comment>
<evidence type="ECO:0000259" key="15">
    <source>
        <dbReference type="Pfam" id="PF04324"/>
    </source>
</evidence>
<dbReference type="OrthoDB" id="9768666at2"/>
<feature type="compositionally biased region" description="Basic and acidic residues" evidence="13">
    <location>
        <begin position="264"/>
        <end position="274"/>
    </location>
</feature>
<accession>A0A4U1J2W9</accession>
<feature type="compositionally biased region" description="Gly residues" evidence="13">
    <location>
        <begin position="1"/>
        <end position="14"/>
    </location>
</feature>
<evidence type="ECO:0000256" key="3">
    <source>
        <dbReference type="ARBA" id="ARBA00001974"/>
    </source>
</evidence>
<evidence type="ECO:0000256" key="1">
    <source>
        <dbReference type="ARBA" id="ARBA00001929"/>
    </source>
</evidence>
<feature type="domain" description="FAD/NAD(P)-binding" evidence="16">
    <location>
        <begin position="31"/>
        <end position="268"/>
    </location>
</feature>
<dbReference type="InterPro" id="IPR041854">
    <property type="entry name" value="BFD-like_2Fe2S-bd_dom_sf"/>
</dbReference>
<feature type="domain" description="NADH-rubredoxin oxidoreductase C-terminal" evidence="17">
    <location>
        <begin position="433"/>
        <end position="497"/>
    </location>
</feature>
<dbReference type="InterPro" id="IPR023753">
    <property type="entry name" value="FAD/NAD-binding_dom"/>
</dbReference>
<feature type="transmembrane region" description="Helical" evidence="14">
    <location>
        <begin position="943"/>
        <end position="963"/>
    </location>
</feature>
<dbReference type="PRINTS" id="PR00368">
    <property type="entry name" value="FADPNR"/>
</dbReference>
<dbReference type="PRINTS" id="PR00411">
    <property type="entry name" value="PNDRDTASEI"/>
</dbReference>
<dbReference type="PANTHER" id="PTHR43809">
    <property type="entry name" value="NITRITE REDUCTASE (NADH) LARGE SUBUNIT"/>
    <property type="match status" value="1"/>
</dbReference>
<keyword evidence="6" id="KW-0349">Heme</keyword>
<dbReference type="InterPro" id="IPR007419">
    <property type="entry name" value="BFD-like_2Fe2S-bd_dom"/>
</dbReference>
<feature type="compositionally biased region" description="Acidic residues" evidence="13">
    <location>
        <begin position="304"/>
        <end position="329"/>
    </location>
</feature>
<feature type="compositionally biased region" description="Low complexity" evidence="13">
    <location>
        <begin position="693"/>
        <end position="702"/>
    </location>
</feature>
<keyword evidence="10" id="KW-0560">Oxidoreductase</keyword>
<dbReference type="Pfam" id="PF04324">
    <property type="entry name" value="Fer2_BFD"/>
    <property type="match status" value="1"/>
</dbReference>
<evidence type="ECO:0000256" key="13">
    <source>
        <dbReference type="SAM" id="MobiDB-lite"/>
    </source>
</evidence>
<keyword evidence="14" id="KW-0472">Membrane</keyword>
<evidence type="ECO:0000256" key="4">
    <source>
        <dbReference type="ARBA" id="ARBA00005096"/>
    </source>
</evidence>
<feature type="domain" description="BFD-like [2Fe-2S]-binding" evidence="15">
    <location>
        <begin position="533"/>
        <end position="580"/>
    </location>
</feature>
<dbReference type="EMBL" id="SSMQ01000039">
    <property type="protein sequence ID" value="TKD01484.1"/>
    <property type="molecule type" value="Genomic_DNA"/>
</dbReference>
<feature type="region of interest" description="Disordered" evidence="13">
    <location>
        <begin position="682"/>
        <end position="727"/>
    </location>
</feature>
<dbReference type="InterPro" id="IPR041575">
    <property type="entry name" value="Rubredoxin_C"/>
</dbReference>
<evidence type="ECO:0000313" key="19">
    <source>
        <dbReference type="Proteomes" id="UP000309215"/>
    </source>
</evidence>